<dbReference type="InterPro" id="IPR035979">
    <property type="entry name" value="RBD_domain_sf"/>
</dbReference>
<dbReference type="InterPro" id="IPR000571">
    <property type="entry name" value="Znf_CCCH"/>
</dbReference>
<evidence type="ECO:0000256" key="11">
    <source>
        <dbReference type="PROSITE-ProRule" id="PRU00723"/>
    </source>
</evidence>
<evidence type="ECO:0000256" key="5">
    <source>
        <dbReference type="ARBA" id="ARBA00022771"/>
    </source>
</evidence>
<feature type="compositionally biased region" description="Acidic residues" evidence="12">
    <location>
        <begin position="63"/>
        <end position="74"/>
    </location>
</feature>
<dbReference type="Gene3D" id="2.30.30.1190">
    <property type="match status" value="1"/>
</dbReference>
<evidence type="ECO:0000259" key="13">
    <source>
        <dbReference type="PROSITE" id="PS50102"/>
    </source>
</evidence>
<evidence type="ECO:0000256" key="6">
    <source>
        <dbReference type="ARBA" id="ARBA00022833"/>
    </source>
</evidence>
<evidence type="ECO:0000259" key="14">
    <source>
        <dbReference type="PROSITE" id="PS50103"/>
    </source>
</evidence>
<sequence>MVVNNGCSKMQSSENSMGLCEPSCVVLSQKQRRSVFKRERRRRKRQAIAKSRASALDLQTGEAETETGDEDEQKAEEQREQFHQEWLERERIAQEEFRLKREQEEAAQKKKEEEERRIKEEWEVQQRKEKEEQEMKDKKKRELEESVQKMLDQAESQLESSGPWKNPDAPKDYGTEKDQANCPFFLKTGACRFGERCSRKHEHPSSSCTLMVRAMFMTFGMEQSRRDDYDADSSLEYSEEELNQQFLDFYEDVLPEFRNAGRVVQFKVSCNFEPHLRGNVYIQYETEEQCKEAFMMFNGRWYAGRQLQCEFCPVTRWKTAICGLFDRRKCPKGKNCNFLHVFRNPDSEFWEADRDLHMSPDRRGGRYSTSHRVDRDGMECGKSSDRSQWRRTSRRIHSHEQYSYKGRRSRSQERGSSTRRRRSRSRVRQNHSRERQSPSPKRQSPSRRRQNSRREAQSPSKERRSSSRERGNRNREKPIHSKSYEREETQSEKSVSNNKQYRRNRTRSHSKDTLEYSEDKPRKNTSKEKKKKSKKKLKRKRSKSSTSSTSAQSDEDSWVEKCLETQSTSQAPDEEAAAVLPNESSPDIQTPVEFCQPEETEIVPPHATKSDSIIQSS</sequence>
<feature type="compositionally biased region" description="Basic residues" evidence="12">
    <location>
        <begin position="528"/>
        <end position="543"/>
    </location>
</feature>
<evidence type="ECO:0000256" key="4">
    <source>
        <dbReference type="ARBA" id="ARBA00022737"/>
    </source>
</evidence>
<feature type="zinc finger region" description="C3H1-type" evidence="11">
    <location>
        <begin position="176"/>
        <end position="204"/>
    </location>
</feature>
<dbReference type="InterPro" id="IPR009145">
    <property type="entry name" value="U2AF_small"/>
</dbReference>
<dbReference type="Gene3D" id="3.30.70.330">
    <property type="match status" value="1"/>
</dbReference>
<feature type="domain" description="C3H1-type" evidence="14">
    <location>
        <begin position="316"/>
        <end position="343"/>
    </location>
</feature>
<dbReference type="SUPFAM" id="SSF54928">
    <property type="entry name" value="RNA-binding domain, RBD"/>
    <property type="match status" value="1"/>
</dbReference>
<feature type="zinc finger region" description="C3H1-type" evidence="11">
    <location>
        <begin position="316"/>
        <end position="343"/>
    </location>
</feature>
<dbReference type="GO" id="GO:0089701">
    <property type="term" value="C:U2AF complex"/>
    <property type="evidence" value="ECO:0007669"/>
    <property type="project" value="InterPro"/>
</dbReference>
<dbReference type="GO" id="GO:0008270">
    <property type="term" value="F:zinc ion binding"/>
    <property type="evidence" value="ECO:0007669"/>
    <property type="project" value="UniProtKB-KW"/>
</dbReference>
<keyword evidence="7 10" id="KW-0694">RNA-binding</keyword>
<dbReference type="GO" id="GO:0000398">
    <property type="term" value="P:mRNA splicing, via spliceosome"/>
    <property type="evidence" value="ECO:0007669"/>
    <property type="project" value="InterPro"/>
</dbReference>
<name>A0A553Q6A0_9TELE</name>
<dbReference type="CDD" id="cd12540">
    <property type="entry name" value="RRM_U2AFBPL"/>
    <property type="match status" value="1"/>
</dbReference>
<keyword evidence="8" id="KW-0539">Nucleus</keyword>
<feature type="compositionally biased region" description="Basic and acidic residues" evidence="12">
    <location>
        <begin position="371"/>
        <end position="388"/>
    </location>
</feature>
<reference evidence="15 16" key="1">
    <citation type="journal article" date="2019" name="Sci. Data">
        <title>Hybrid genome assembly and annotation of Danionella translucida.</title>
        <authorList>
            <person name="Kadobianskyi M."/>
            <person name="Schulze L."/>
            <person name="Schuelke M."/>
            <person name="Judkewitz B."/>
        </authorList>
    </citation>
    <scope>NUCLEOTIDE SEQUENCE [LARGE SCALE GENOMIC DNA]</scope>
    <source>
        <strain evidence="15 16">Bolton</strain>
    </source>
</reference>
<feature type="compositionally biased region" description="Basic residues" evidence="12">
    <location>
        <begin position="417"/>
        <end position="430"/>
    </location>
</feature>
<evidence type="ECO:0000256" key="1">
    <source>
        <dbReference type="ARBA" id="ARBA00004123"/>
    </source>
</evidence>
<feature type="region of interest" description="Disordered" evidence="12">
    <location>
        <begin position="360"/>
        <end position="617"/>
    </location>
</feature>
<feature type="compositionally biased region" description="Basic and acidic residues" evidence="12">
    <location>
        <begin position="509"/>
        <end position="527"/>
    </location>
</feature>
<evidence type="ECO:0000256" key="7">
    <source>
        <dbReference type="ARBA" id="ARBA00022884"/>
    </source>
</evidence>
<comment type="caution">
    <text evidence="15">The sequence shown here is derived from an EMBL/GenBank/DDBJ whole genome shotgun (WGS) entry which is preliminary data.</text>
</comment>
<feature type="region of interest" description="Disordered" evidence="12">
    <location>
        <begin position="109"/>
        <end position="177"/>
    </location>
</feature>
<feature type="compositionally biased region" description="Polar residues" evidence="12">
    <location>
        <begin position="1"/>
        <end position="16"/>
    </location>
</feature>
<dbReference type="AlphaFoldDB" id="A0A553Q6A0"/>
<dbReference type="InterPro" id="IPR000504">
    <property type="entry name" value="RRM_dom"/>
</dbReference>
<keyword evidence="5 11" id="KW-0863">Zinc-finger</keyword>
<feature type="compositionally biased region" description="Basic and acidic residues" evidence="12">
    <location>
        <begin position="109"/>
        <end position="147"/>
    </location>
</feature>
<dbReference type="PROSITE" id="PS50102">
    <property type="entry name" value="RRM"/>
    <property type="match status" value="1"/>
</dbReference>
<dbReference type="GO" id="GO:1990904">
    <property type="term" value="C:ribonucleoprotein complex"/>
    <property type="evidence" value="ECO:0007669"/>
    <property type="project" value="UniProtKB-KW"/>
</dbReference>
<comment type="subcellular location">
    <subcellularLocation>
        <location evidence="1">Nucleus</location>
    </subcellularLocation>
</comment>
<feature type="region of interest" description="Disordered" evidence="12">
    <location>
        <begin position="31"/>
        <end position="87"/>
    </location>
</feature>
<dbReference type="EMBL" id="SRMA01026281">
    <property type="protein sequence ID" value="TRY85463.1"/>
    <property type="molecule type" value="Genomic_DNA"/>
</dbReference>
<keyword evidence="4" id="KW-0677">Repeat</keyword>
<evidence type="ECO:0000256" key="3">
    <source>
        <dbReference type="ARBA" id="ARBA00022723"/>
    </source>
</evidence>
<protein>
    <submittedName>
        <fullName evidence="15">Uncharacterized protein</fullName>
    </submittedName>
</protein>
<evidence type="ECO:0000256" key="10">
    <source>
        <dbReference type="PROSITE-ProRule" id="PRU00176"/>
    </source>
</evidence>
<keyword evidence="6 11" id="KW-0862">Zinc</keyword>
<organism evidence="15 16">
    <name type="scientific">Danionella cerebrum</name>
    <dbReference type="NCBI Taxonomy" id="2873325"/>
    <lineage>
        <taxon>Eukaryota</taxon>
        <taxon>Metazoa</taxon>
        <taxon>Chordata</taxon>
        <taxon>Craniata</taxon>
        <taxon>Vertebrata</taxon>
        <taxon>Euteleostomi</taxon>
        <taxon>Actinopterygii</taxon>
        <taxon>Neopterygii</taxon>
        <taxon>Teleostei</taxon>
        <taxon>Ostariophysi</taxon>
        <taxon>Cypriniformes</taxon>
        <taxon>Danionidae</taxon>
        <taxon>Danioninae</taxon>
        <taxon>Danionella</taxon>
    </lineage>
</organism>
<evidence type="ECO:0000256" key="9">
    <source>
        <dbReference type="ARBA" id="ARBA00023274"/>
    </source>
</evidence>
<dbReference type="STRING" id="623744.A0A553Q6A0"/>
<feature type="domain" description="C3H1-type" evidence="14">
    <location>
        <begin position="176"/>
        <end position="204"/>
    </location>
</feature>
<dbReference type="Proteomes" id="UP000316079">
    <property type="component" value="Unassembled WGS sequence"/>
</dbReference>
<feature type="domain" description="RRM" evidence="13">
    <location>
        <begin position="208"/>
        <end position="314"/>
    </location>
</feature>
<feature type="compositionally biased region" description="Basic and acidic residues" evidence="12">
    <location>
        <begin position="75"/>
        <end position="87"/>
    </location>
</feature>
<accession>A0A553Q6A0</accession>
<dbReference type="PANTHER" id="PTHR12620">
    <property type="entry name" value="U2 SNRNP AUXILIARY FACTOR, SMALL SUBUNIT"/>
    <property type="match status" value="1"/>
</dbReference>
<dbReference type="FunFam" id="3.30.70.330:FF:000209">
    <property type="entry name" value="U2 small nuclear ribonucleoprotein auxiliary factor 35 kDa subunit-related protein 2"/>
    <property type="match status" value="1"/>
</dbReference>
<evidence type="ECO:0000313" key="15">
    <source>
        <dbReference type="EMBL" id="TRY85463.1"/>
    </source>
</evidence>
<dbReference type="PRINTS" id="PR01848">
    <property type="entry name" value="U2AUXFACTOR"/>
</dbReference>
<evidence type="ECO:0000256" key="12">
    <source>
        <dbReference type="SAM" id="MobiDB-lite"/>
    </source>
</evidence>
<dbReference type="Pfam" id="PF00642">
    <property type="entry name" value="zf-CCCH"/>
    <property type="match status" value="1"/>
</dbReference>
<proteinExistence type="predicted"/>
<evidence type="ECO:0000256" key="8">
    <source>
        <dbReference type="ARBA" id="ARBA00023242"/>
    </source>
</evidence>
<dbReference type="InterPro" id="IPR012677">
    <property type="entry name" value="Nucleotide-bd_a/b_plait_sf"/>
</dbReference>
<evidence type="ECO:0000313" key="16">
    <source>
        <dbReference type="Proteomes" id="UP000316079"/>
    </source>
</evidence>
<keyword evidence="16" id="KW-1185">Reference proteome</keyword>
<feature type="region of interest" description="Disordered" evidence="12">
    <location>
        <begin position="1"/>
        <end position="20"/>
    </location>
</feature>
<dbReference type="SMART" id="SM00356">
    <property type="entry name" value="ZnF_C3H1"/>
    <property type="match status" value="2"/>
</dbReference>
<feature type="compositionally biased region" description="Basic and acidic residues" evidence="12">
    <location>
        <begin position="452"/>
        <end position="491"/>
    </location>
</feature>
<gene>
    <name evidence="15" type="ORF">DNTS_008577</name>
</gene>
<dbReference type="OrthoDB" id="75923at2759"/>
<feature type="compositionally biased region" description="Basic and acidic residues" evidence="12">
    <location>
        <begin position="168"/>
        <end position="177"/>
    </location>
</feature>
<keyword evidence="2" id="KW-0597">Phosphoprotein</keyword>
<dbReference type="SMART" id="SM00361">
    <property type="entry name" value="RRM_1"/>
    <property type="match status" value="1"/>
</dbReference>
<feature type="compositionally biased region" description="Basic residues" evidence="12">
    <location>
        <begin position="31"/>
        <end position="47"/>
    </location>
</feature>
<keyword evidence="9" id="KW-0687">Ribonucleoprotein</keyword>
<dbReference type="PROSITE" id="PS50103">
    <property type="entry name" value="ZF_C3H1"/>
    <property type="match status" value="2"/>
</dbReference>
<keyword evidence="3 11" id="KW-0479">Metal-binding</keyword>
<dbReference type="InterPro" id="IPR003954">
    <property type="entry name" value="RRM_euk-type"/>
</dbReference>
<evidence type="ECO:0000256" key="2">
    <source>
        <dbReference type="ARBA" id="ARBA00022553"/>
    </source>
</evidence>
<dbReference type="GO" id="GO:0003723">
    <property type="term" value="F:RNA binding"/>
    <property type="evidence" value="ECO:0007669"/>
    <property type="project" value="UniProtKB-UniRule"/>
</dbReference>